<name>A0AAJ5C028_9SPHI</name>
<accession>A0AAJ5C028</accession>
<evidence type="ECO:0000313" key="1">
    <source>
        <dbReference type="EMBL" id="SNV49519.1"/>
    </source>
</evidence>
<proteinExistence type="predicted"/>
<dbReference type="KEGG" id="smiz:4412673_01802"/>
<sequence>MKLFFTYILLVSLTLQSFYRSILTMEYEIHLPDYIANCINKSRPDLHCNGQCVLMQKIRDKEKKESKKNFVVYEYSSHYVHKEFSTLIKPITVEEPVEKPLPIYISEYRFEFSNPLFRPPIA</sequence>
<gene>
    <name evidence="1" type="ORF">SAMEA4412673_01802</name>
</gene>
<protein>
    <submittedName>
        <fullName evidence="1">Uncharacterized protein</fullName>
    </submittedName>
</protein>
<dbReference type="EMBL" id="LT906468">
    <property type="protein sequence ID" value="SNV49519.1"/>
    <property type="molecule type" value="Genomic_DNA"/>
</dbReference>
<dbReference type="Proteomes" id="UP000215355">
    <property type="component" value="Chromosome 1"/>
</dbReference>
<reference evidence="1 2" key="1">
    <citation type="submission" date="2017-06" db="EMBL/GenBank/DDBJ databases">
        <authorList>
            <consortium name="Pathogen Informatics"/>
        </authorList>
    </citation>
    <scope>NUCLEOTIDE SEQUENCE [LARGE SCALE GENOMIC DNA]</scope>
    <source>
        <strain evidence="1 2">NCTC12149</strain>
    </source>
</reference>
<evidence type="ECO:0000313" key="2">
    <source>
        <dbReference type="Proteomes" id="UP000215355"/>
    </source>
</evidence>
<organism evidence="1 2">
    <name type="scientific">Sphingobacterium mizutaii</name>
    <dbReference type="NCBI Taxonomy" id="1010"/>
    <lineage>
        <taxon>Bacteria</taxon>
        <taxon>Pseudomonadati</taxon>
        <taxon>Bacteroidota</taxon>
        <taxon>Sphingobacteriia</taxon>
        <taxon>Sphingobacteriales</taxon>
        <taxon>Sphingobacteriaceae</taxon>
        <taxon>Sphingobacterium</taxon>
    </lineage>
</organism>
<dbReference type="AlphaFoldDB" id="A0AAJ5C028"/>